<dbReference type="RefSeq" id="WP_270040825.1">
    <property type="nucleotide sequence ID" value="NZ_JAPDOD010000013.1"/>
</dbReference>
<dbReference type="Proteomes" id="UP001149140">
    <property type="component" value="Unassembled WGS sequence"/>
</dbReference>
<dbReference type="AlphaFoldDB" id="A0A9X3S5G4"/>
<comment type="caution">
    <text evidence="2">The sequence shown here is derived from an EMBL/GenBank/DDBJ whole genome shotgun (WGS) entry which is preliminary data.</text>
</comment>
<organism evidence="2 3">
    <name type="scientific">Solirubrobacter ginsenosidimutans</name>
    <dbReference type="NCBI Taxonomy" id="490573"/>
    <lineage>
        <taxon>Bacteria</taxon>
        <taxon>Bacillati</taxon>
        <taxon>Actinomycetota</taxon>
        <taxon>Thermoleophilia</taxon>
        <taxon>Solirubrobacterales</taxon>
        <taxon>Solirubrobacteraceae</taxon>
        <taxon>Solirubrobacter</taxon>
    </lineage>
</organism>
<evidence type="ECO:0000313" key="3">
    <source>
        <dbReference type="Proteomes" id="UP001149140"/>
    </source>
</evidence>
<evidence type="ECO:0000259" key="1">
    <source>
        <dbReference type="PROSITE" id="PS51186"/>
    </source>
</evidence>
<dbReference type="InterPro" id="IPR051531">
    <property type="entry name" value="N-acetyltransferase"/>
</dbReference>
<evidence type="ECO:0000313" key="2">
    <source>
        <dbReference type="EMBL" id="MDA0161608.1"/>
    </source>
</evidence>
<dbReference type="PANTHER" id="PTHR43792:SF16">
    <property type="entry name" value="N-ACETYLTRANSFERASE DOMAIN-CONTAINING PROTEIN"/>
    <property type="match status" value="1"/>
</dbReference>
<name>A0A9X3S5G4_9ACTN</name>
<sequence>MNLEDIPSERAVLIPLRAEDADDLAGLLEEQQLREWLSVEDLDALRARFARWESRRSPDGAETWLNWVVRESREGRALGWVQATVFGESASVAYALLPAERGAGVASDALRALTRWLHDRLGVKTLTAEIDDANAPSVRVAVAAGFERTARRAGDEVVWERRLSH</sequence>
<accession>A0A9X3S5G4</accession>
<dbReference type="Gene3D" id="3.40.630.30">
    <property type="match status" value="1"/>
</dbReference>
<dbReference type="InterPro" id="IPR016181">
    <property type="entry name" value="Acyl_CoA_acyltransferase"/>
</dbReference>
<dbReference type="GO" id="GO:0016747">
    <property type="term" value="F:acyltransferase activity, transferring groups other than amino-acyl groups"/>
    <property type="evidence" value="ECO:0007669"/>
    <property type="project" value="InterPro"/>
</dbReference>
<dbReference type="SUPFAM" id="SSF55729">
    <property type="entry name" value="Acyl-CoA N-acyltransferases (Nat)"/>
    <property type="match status" value="1"/>
</dbReference>
<dbReference type="PANTHER" id="PTHR43792">
    <property type="entry name" value="GNAT FAMILY, PUTATIVE (AFU_ORTHOLOGUE AFUA_3G00765)-RELATED-RELATED"/>
    <property type="match status" value="1"/>
</dbReference>
<proteinExistence type="predicted"/>
<reference evidence="2" key="1">
    <citation type="submission" date="2022-10" db="EMBL/GenBank/DDBJ databases">
        <title>The WGS of Solirubrobacter ginsenosidimutans DSM 21036.</title>
        <authorList>
            <person name="Jiang Z."/>
        </authorList>
    </citation>
    <scope>NUCLEOTIDE SEQUENCE</scope>
    <source>
        <strain evidence="2">DSM 21036</strain>
    </source>
</reference>
<dbReference type="EMBL" id="JAPDOD010000013">
    <property type="protein sequence ID" value="MDA0161608.1"/>
    <property type="molecule type" value="Genomic_DNA"/>
</dbReference>
<dbReference type="PROSITE" id="PS51186">
    <property type="entry name" value="GNAT"/>
    <property type="match status" value="1"/>
</dbReference>
<protein>
    <submittedName>
        <fullName evidence="2">GNAT family N-acetyltransferase</fullName>
    </submittedName>
</protein>
<keyword evidence="3" id="KW-1185">Reference proteome</keyword>
<feature type="domain" description="N-acetyltransferase" evidence="1">
    <location>
        <begin position="14"/>
        <end position="164"/>
    </location>
</feature>
<gene>
    <name evidence="2" type="ORF">OM076_15125</name>
</gene>
<dbReference type="InterPro" id="IPR000182">
    <property type="entry name" value="GNAT_dom"/>
</dbReference>
<dbReference type="Pfam" id="PF13302">
    <property type="entry name" value="Acetyltransf_3"/>
    <property type="match status" value="1"/>
</dbReference>